<organism evidence="6 7">
    <name type="scientific">Sporocytophaga myxococcoides</name>
    <dbReference type="NCBI Taxonomy" id="153721"/>
    <lineage>
        <taxon>Bacteria</taxon>
        <taxon>Pseudomonadati</taxon>
        <taxon>Bacteroidota</taxon>
        <taxon>Cytophagia</taxon>
        <taxon>Cytophagales</taxon>
        <taxon>Cytophagaceae</taxon>
        <taxon>Sporocytophaga</taxon>
    </lineage>
</organism>
<dbReference type="Gene3D" id="1.10.10.60">
    <property type="entry name" value="Homeodomain-like"/>
    <property type="match status" value="2"/>
</dbReference>
<evidence type="ECO:0000256" key="1">
    <source>
        <dbReference type="ARBA" id="ARBA00023015"/>
    </source>
</evidence>
<dbReference type="PANTHER" id="PTHR43280">
    <property type="entry name" value="ARAC-FAMILY TRANSCRIPTIONAL REGULATOR"/>
    <property type="match status" value="1"/>
</dbReference>
<dbReference type="InterPro" id="IPR018060">
    <property type="entry name" value="HTH_AraC"/>
</dbReference>
<keyword evidence="4" id="KW-0472">Membrane</keyword>
<proteinExistence type="predicted"/>
<keyword evidence="1" id="KW-0805">Transcription regulation</keyword>
<feature type="transmembrane region" description="Helical" evidence="4">
    <location>
        <begin position="129"/>
        <end position="151"/>
    </location>
</feature>
<dbReference type="GO" id="GO:0003700">
    <property type="term" value="F:DNA-binding transcription factor activity"/>
    <property type="evidence" value="ECO:0007669"/>
    <property type="project" value="InterPro"/>
</dbReference>
<name>A0A098LFY9_9BACT</name>
<feature type="domain" description="HTH araC/xylS-type" evidence="5">
    <location>
        <begin position="258"/>
        <end position="366"/>
    </location>
</feature>
<keyword evidence="2" id="KW-0238">DNA-binding</keyword>
<dbReference type="SMART" id="SM00342">
    <property type="entry name" value="HTH_ARAC"/>
    <property type="match status" value="1"/>
</dbReference>
<evidence type="ECO:0000313" key="7">
    <source>
        <dbReference type="Proteomes" id="UP000030185"/>
    </source>
</evidence>
<feature type="transmembrane region" description="Helical" evidence="4">
    <location>
        <begin position="89"/>
        <end position="109"/>
    </location>
</feature>
<dbReference type="PROSITE" id="PS01124">
    <property type="entry name" value="HTH_ARAC_FAMILY_2"/>
    <property type="match status" value="1"/>
</dbReference>
<dbReference type="eggNOG" id="COG2207">
    <property type="taxonomic scope" value="Bacteria"/>
</dbReference>
<keyword evidence="4" id="KW-0812">Transmembrane</keyword>
<dbReference type="AlphaFoldDB" id="A0A098LFY9"/>
<keyword evidence="3" id="KW-0804">Transcription</keyword>
<reference evidence="6 7" key="1">
    <citation type="submission" date="2014-09" db="EMBL/GenBank/DDBJ databases">
        <title>Sporocytophaga myxococcoides PG-01 genome sequencing.</title>
        <authorList>
            <person name="Liu L."/>
            <person name="Gao P.J."/>
            <person name="Chen G.J."/>
            <person name="Wang L.S."/>
        </authorList>
    </citation>
    <scope>NUCLEOTIDE SEQUENCE [LARGE SCALE GENOMIC DNA]</scope>
    <source>
        <strain evidence="6 7">PG-01</strain>
    </source>
</reference>
<feature type="transmembrane region" description="Helical" evidence="4">
    <location>
        <begin position="172"/>
        <end position="191"/>
    </location>
</feature>
<feature type="transmembrane region" description="Helical" evidence="4">
    <location>
        <begin position="29"/>
        <end position="53"/>
    </location>
</feature>
<dbReference type="Pfam" id="PF12833">
    <property type="entry name" value="HTH_18"/>
    <property type="match status" value="1"/>
</dbReference>
<evidence type="ECO:0000259" key="5">
    <source>
        <dbReference type="PROSITE" id="PS01124"/>
    </source>
</evidence>
<evidence type="ECO:0000313" key="6">
    <source>
        <dbReference type="EMBL" id="GAL85886.1"/>
    </source>
</evidence>
<dbReference type="STRING" id="153721.MYP_3115"/>
<keyword evidence="7" id="KW-1185">Reference proteome</keyword>
<evidence type="ECO:0000256" key="4">
    <source>
        <dbReference type="SAM" id="Phobius"/>
    </source>
</evidence>
<comment type="caution">
    <text evidence="6">The sequence shown here is derived from an EMBL/GenBank/DDBJ whole genome shotgun (WGS) entry which is preliminary data.</text>
</comment>
<sequence length="366" mass="42376">MFFYSGIIIAAFLLVLLLLKKGKQNSDYILIGWITLISIQLISFYTHLTGFIYKYPHTLGLSLPLPILNGLFLYSYTSELTGKKVLSKPVFLLHFIPFVLLFILAIPFYTLSPEAKVEVFNNEGKGFEWYSVIQLIGFLISGFSYSIVSIIKIQKHKQDIQEHQSNIDKKMLLWLEYLSIGLGVIWLLVLFFDDHIIYSGVVIFVLFIGFFGINQAPVFSYLEMESSNLDIKKKPELTNKTSEKIKYAKSRLEVNEVYEILEKLEHLMNTEKPFKNSELTLNDLSQKLNIHPNQLSQVINSKTGNTFYHYINIYRVKEFLRLSSLPENKKYTFLALAYDCGFNSKTTFNKYFKIYTGKTPSELIQS</sequence>
<dbReference type="Proteomes" id="UP000030185">
    <property type="component" value="Unassembled WGS sequence"/>
</dbReference>
<dbReference type="PANTHER" id="PTHR43280:SF29">
    <property type="entry name" value="ARAC-FAMILY TRANSCRIPTIONAL REGULATOR"/>
    <property type="match status" value="1"/>
</dbReference>
<gene>
    <name evidence="6" type="ORF">MYP_3115</name>
</gene>
<feature type="transmembrane region" description="Helical" evidence="4">
    <location>
        <begin position="197"/>
        <end position="222"/>
    </location>
</feature>
<feature type="transmembrane region" description="Helical" evidence="4">
    <location>
        <begin position="6"/>
        <end position="22"/>
    </location>
</feature>
<dbReference type="EMBL" id="BBLT01000006">
    <property type="protein sequence ID" value="GAL85886.1"/>
    <property type="molecule type" value="Genomic_DNA"/>
</dbReference>
<dbReference type="SUPFAM" id="SSF46689">
    <property type="entry name" value="Homeodomain-like"/>
    <property type="match status" value="1"/>
</dbReference>
<evidence type="ECO:0000256" key="2">
    <source>
        <dbReference type="ARBA" id="ARBA00023125"/>
    </source>
</evidence>
<keyword evidence="4" id="KW-1133">Transmembrane helix</keyword>
<dbReference type="InterPro" id="IPR009057">
    <property type="entry name" value="Homeodomain-like_sf"/>
</dbReference>
<dbReference type="GO" id="GO:0043565">
    <property type="term" value="F:sequence-specific DNA binding"/>
    <property type="evidence" value="ECO:0007669"/>
    <property type="project" value="InterPro"/>
</dbReference>
<accession>A0A098LFY9</accession>
<evidence type="ECO:0000256" key="3">
    <source>
        <dbReference type="ARBA" id="ARBA00023163"/>
    </source>
</evidence>
<protein>
    <submittedName>
        <fullName evidence="6">AraC-type helix-turn-helix domain-containing protein</fullName>
    </submittedName>
</protein>